<protein>
    <submittedName>
        <fullName evidence="2">Glycosyltransferase</fullName>
    </submittedName>
</protein>
<dbReference type="PANTHER" id="PTHR22916:SF3">
    <property type="entry name" value="UDP-GLCNAC:BETAGAL BETA-1,3-N-ACETYLGLUCOSAMINYLTRANSFERASE-LIKE PROTEIN 1"/>
    <property type="match status" value="1"/>
</dbReference>
<dbReference type="AlphaFoldDB" id="A0A7Y3ST79"/>
<sequence length="347" mass="40609">MDRVDVSIIIPVYNVEEFLPKCLDSIINQTIDNKEIIVINDGSTDNCYEIIKEYKKKFPELVIINQKNSGISETRNAGLKAARGEYIAFVDSDDFVELDMFDKMYKAATRANVDIVICNYILYKEGQGTQDSRVAQDSNYKKIEGIDKEGFLDKGEALKMFLLNDIKGYVWNKLHKRKLFFDNKISFPDFLVCEDTPVGFLLLANANKIYSMIEPLYYYRQRELSLTRTFSIKSMKDMIDGCYIMRDFITKNPLIYGELIDYYRVYLIKTLWAIHNKYFIQSSETGDKKYYSEFKDIVSKEVDNLQISEIIRNSKLTFKDKVNILLIKTKMYGLIFPLLYKIKNVMK</sequence>
<dbReference type="Proteomes" id="UP000531659">
    <property type="component" value="Unassembled WGS sequence"/>
</dbReference>
<dbReference type="EMBL" id="JABEYB010000002">
    <property type="protein sequence ID" value="NNU74903.1"/>
    <property type="molecule type" value="Genomic_DNA"/>
</dbReference>
<dbReference type="InterPro" id="IPR029044">
    <property type="entry name" value="Nucleotide-diphossugar_trans"/>
</dbReference>
<comment type="caution">
    <text evidence="2">The sequence shown here is derived from an EMBL/GenBank/DDBJ whole genome shotgun (WGS) entry which is preliminary data.</text>
</comment>
<dbReference type="GO" id="GO:0016758">
    <property type="term" value="F:hexosyltransferase activity"/>
    <property type="evidence" value="ECO:0007669"/>
    <property type="project" value="UniProtKB-ARBA"/>
</dbReference>
<dbReference type="CDD" id="cd00761">
    <property type="entry name" value="Glyco_tranf_GTA_type"/>
    <property type="match status" value="1"/>
</dbReference>
<dbReference type="Pfam" id="PF00535">
    <property type="entry name" value="Glycos_transf_2"/>
    <property type="match status" value="1"/>
</dbReference>
<keyword evidence="2" id="KW-0808">Transferase</keyword>
<gene>
    <name evidence="2" type="ORF">HLQ16_03010</name>
</gene>
<evidence type="ECO:0000313" key="2">
    <source>
        <dbReference type="EMBL" id="NNU74903.1"/>
    </source>
</evidence>
<name>A0A7Y3ST79_9CLOT</name>
<reference evidence="2 3" key="1">
    <citation type="submission" date="2020-05" db="EMBL/GenBank/DDBJ databases">
        <title>Complete genome of Clostridium estertheticum subspecies estertheticum, isolated from Vacuum packed lamb meat from New Zealand imported to Switzerland.</title>
        <authorList>
            <person name="Wambui J."/>
            <person name="Stevens M.J.A."/>
            <person name="Stephan R."/>
        </authorList>
    </citation>
    <scope>NUCLEOTIDE SEQUENCE [LARGE SCALE GENOMIC DNA]</scope>
    <source>
        <strain evidence="2 3">CEST001</strain>
    </source>
</reference>
<dbReference type="SUPFAM" id="SSF53448">
    <property type="entry name" value="Nucleotide-diphospho-sugar transferases"/>
    <property type="match status" value="1"/>
</dbReference>
<evidence type="ECO:0000259" key="1">
    <source>
        <dbReference type="Pfam" id="PF00535"/>
    </source>
</evidence>
<dbReference type="PANTHER" id="PTHR22916">
    <property type="entry name" value="GLYCOSYLTRANSFERASE"/>
    <property type="match status" value="1"/>
</dbReference>
<dbReference type="Gene3D" id="3.90.550.10">
    <property type="entry name" value="Spore Coat Polysaccharide Biosynthesis Protein SpsA, Chain A"/>
    <property type="match status" value="1"/>
</dbReference>
<feature type="domain" description="Glycosyltransferase 2-like" evidence="1">
    <location>
        <begin position="7"/>
        <end position="133"/>
    </location>
</feature>
<evidence type="ECO:0000313" key="3">
    <source>
        <dbReference type="Proteomes" id="UP000531659"/>
    </source>
</evidence>
<organism evidence="2 3">
    <name type="scientific">Clostridium estertheticum</name>
    <dbReference type="NCBI Taxonomy" id="238834"/>
    <lineage>
        <taxon>Bacteria</taxon>
        <taxon>Bacillati</taxon>
        <taxon>Bacillota</taxon>
        <taxon>Clostridia</taxon>
        <taxon>Eubacteriales</taxon>
        <taxon>Clostridiaceae</taxon>
        <taxon>Clostridium</taxon>
    </lineage>
</organism>
<proteinExistence type="predicted"/>
<dbReference type="RefSeq" id="WP_171295741.1">
    <property type="nucleotide sequence ID" value="NZ_CP087098.1"/>
</dbReference>
<accession>A0A7Y3ST79</accession>
<dbReference type="InterPro" id="IPR001173">
    <property type="entry name" value="Glyco_trans_2-like"/>
</dbReference>